<feature type="transmembrane region" description="Helical" evidence="1">
    <location>
        <begin position="38"/>
        <end position="59"/>
    </location>
</feature>
<gene>
    <name evidence="2" type="ORF">H4N64_10895</name>
</gene>
<dbReference type="RefSeq" id="WP_186282023.1">
    <property type="nucleotide sequence ID" value="NZ_JACMSF010000009.1"/>
</dbReference>
<dbReference type="AlphaFoldDB" id="A0A7X1M8Z5"/>
<protein>
    <submittedName>
        <fullName evidence="2">Uncharacterized protein</fullName>
    </submittedName>
</protein>
<feature type="transmembrane region" description="Helical" evidence="1">
    <location>
        <begin position="12"/>
        <end position="32"/>
    </location>
</feature>
<comment type="caution">
    <text evidence="2">The sequence shown here is derived from an EMBL/GenBank/DDBJ whole genome shotgun (WGS) entry which is preliminary data.</text>
</comment>
<accession>A0A7X1M8Z5</accession>
<dbReference type="EMBL" id="JACMSF010000009">
    <property type="protein sequence ID" value="MBC2902108.1"/>
    <property type="molecule type" value="Genomic_DNA"/>
</dbReference>
<sequence length="61" mass="6192">MTSRSAQVSQAASAITALLAMVAICLLAARGHTAQIPAVAWFGGTVVAGGTIMSVTVHIRR</sequence>
<dbReference type="Proteomes" id="UP000584670">
    <property type="component" value="Unassembled WGS sequence"/>
</dbReference>
<keyword evidence="1" id="KW-0812">Transmembrane</keyword>
<proteinExistence type="predicted"/>
<evidence type="ECO:0000313" key="3">
    <source>
        <dbReference type="Proteomes" id="UP000584670"/>
    </source>
</evidence>
<name>A0A7X1M8Z5_9ACTN</name>
<keyword evidence="1" id="KW-0472">Membrane</keyword>
<evidence type="ECO:0000313" key="2">
    <source>
        <dbReference type="EMBL" id="MBC2902108.1"/>
    </source>
</evidence>
<organism evidence="2 3">
    <name type="scientific">Streptomyces cupreus</name>
    <dbReference type="NCBI Taxonomy" id="2759956"/>
    <lineage>
        <taxon>Bacteria</taxon>
        <taxon>Bacillati</taxon>
        <taxon>Actinomycetota</taxon>
        <taxon>Actinomycetes</taxon>
        <taxon>Kitasatosporales</taxon>
        <taxon>Streptomycetaceae</taxon>
        <taxon>Streptomyces</taxon>
    </lineage>
</organism>
<keyword evidence="1" id="KW-1133">Transmembrane helix</keyword>
<reference evidence="2 3" key="1">
    <citation type="submission" date="2020-08" db="EMBL/GenBank/DDBJ databases">
        <title>Streptomyces sp. PSKA01 genome sequencing and assembly.</title>
        <authorList>
            <person name="Mandal S."/>
            <person name="Maiti P.K."/>
            <person name="Das P."/>
        </authorList>
    </citation>
    <scope>NUCLEOTIDE SEQUENCE [LARGE SCALE GENOMIC DNA]</scope>
    <source>
        <strain evidence="2 3">PSKA01</strain>
    </source>
</reference>
<evidence type="ECO:0000256" key="1">
    <source>
        <dbReference type="SAM" id="Phobius"/>
    </source>
</evidence>
<keyword evidence="3" id="KW-1185">Reference proteome</keyword>